<dbReference type="EMBL" id="CP000323">
    <property type="protein sequence ID" value="ABE74697.1"/>
    <property type="molecule type" value="Genomic_DNA"/>
</dbReference>
<dbReference type="HOGENOM" id="CLU_3139869_0_0_6"/>
<protein>
    <submittedName>
        <fullName evidence="1">Uncharacterized protein</fullName>
    </submittedName>
</protein>
<reference evidence="1" key="1">
    <citation type="submission" date="2006-03" db="EMBL/GenBank/DDBJ databases">
        <title>Complete sequence of chromosome of Psychrobacter cryohalolentis K5.</title>
        <authorList>
            <consortium name="US DOE Joint Genome Institute"/>
            <person name="Copeland A."/>
            <person name="Lucas S."/>
            <person name="Lapidus A."/>
            <person name="Barry K."/>
            <person name="Detter J.C."/>
            <person name="Glavina del Rio T."/>
            <person name="Hammon N."/>
            <person name="Israni S."/>
            <person name="Dalin E."/>
            <person name="Tice H."/>
            <person name="Pitluck S."/>
            <person name="Brettin T."/>
            <person name="Bruce D."/>
            <person name="Han C."/>
            <person name="Tapia R."/>
            <person name="Sims D.R."/>
            <person name="Gilna P."/>
            <person name="Schmutz J."/>
            <person name="Larimer F."/>
            <person name="Land M."/>
            <person name="Hauser L."/>
            <person name="Kyrpides N."/>
            <person name="Kim E."/>
            <person name="Richardson P."/>
        </authorList>
    </citation>
    <scope>NUCLEOTIDE SEQUENCE</scope>
    <source>
        <strain evidence="1">K5</strain>
    </source>
</reference>
<name>Q1QCA6_PSYCK</name>
<dbReference type="AlphaFoldDB" id="Q1QCA6"/>
<organism evidence="1 2">
    <name type="scientific">Psychrobacter cryohalolentis (strain ATCC BAA-1226 / DSM 17306 / VKM B-2378 / K5)</name>
    <dbReference type="NCBI Taxonomy" id="335284"/>
    <lineage>
        <taxon>Bacteria</taxon>
        <taxon>Pseudomonadati</taxon>
        <taxon>Pseudomonadota</taxon>
        <taxon>Gammaproteobacteria</taxon>
        <taxon>Moraxellales</taxon>
        <taxon>Moraxellaceae</taxon>
        <taxon>Psychrobacter</taxon>
    </lineage>
</organism>
<dbReference type="eggNOG" id="COG3335">
    <property type="taxonomic scope" value="Bacteria"/>
</dbReference>
<accession>Q1QCA6</accession>
<evidence type="ECO:0000313" key="1">
    <source>
        <dbReference type="EMBL" id="ABE74697.1"/>
    </source>
</evidence>
<proteinExistence type="predicted"/>
<sequence>MYPIVESEIIRLYSYATIGEPCVDNYNWQAKKLTNVIGALYENRLFTLD</sequence>
<evidence type="ECO:0000313" key="2">
    <source>
        <dbReference type="Proteomes" id="UP000002425"/>
    </source>
</evidence>
<gene>
    <name evidence="1" type="ordered locus">Pcryo_0916</name>
</gene>
<dbReference type="KEGG" id="pcr:Pcryo_0916"/>
<keyword evidence="2" id="KW-1185">Reference proteome</keyword>
<dbReference type="Proteomes" id="UP000002425">
    <property type="component" value="Chromosome"/>
</dbReference>